<organism evidence="1">
    <name type="scientific">Mytilinidion resinicola</name>
    <dbReference type="NCBI Taxonomy" id="574789"/>
    <lineage>
        <taxon>Eukaryota</taxon>
        <taxon>Fungi</taxon>
        <taxon>Dikarya</taxon>
        <taxon>Ascomycota</taxon>
        <taxon>Pezizomycotina</taxon>
        <taxon>Dothideomycetes</taxon>
        <taxon>Pleosporomycetidae</taxon>
        <taxon>Mytilinidiales</taxon>
        <taxon>Mytilinidiaceae</taxon>
        <taxon>Mytilinidion</taxon>
    </lineage>
</organism>
<protein>
    <submittedName>
        <fullName evidence="1 3">Uncharacterized protein</fullName>
    </submittedName>
</protein>
<reference evidence="1 3" key="1">
    <citation type="journal article" date="2020" name="Stud. Mycol.">
        <title>101 Dothideomycetes genomes: a test case for predicting lifestyles and emergence of pathogens.</title>
        <authorList>
            <person name="Haridas S."/>
            <person name="Albert R."/>
            <person name="Binder M."/>
            <person name="Bloem J."/>
            <person name="Labutti K."/>
            <person name="Salamov A."/>
            <person name="Andreopoulos B."/>
            <person name="Baker S."/>
            <person name="Barry K."/>
            <person name="Bills G."/>
            <person name="Bluhm B."/>
            <person name="Cannon C."/>
            <person name="Castanera R."/>
            <person name="Culley D."/>
            <person name="Daum C."/>
            <person name="Ezra D."/>
            <person name="Gonzalez J."/>
            <person name="Henrissat B."/>
            <person name="Kuo A."/>
            <person name="Liang C."/>
            <person name="Lipzen A."/>
            <person name="Lutzoni F."/>
            <person name="Magnuson J."/>
            <person name="Mondo S."/>
            <person name="Nolan M."/>
            <person name="Ohm R."/>
            <person name="Pangilinan J."/>
            <person name="Park H.-J."/>
            <person name="Ramirez L."/>
            <person name="Alfaro M."/>
            <person name="Sun H."/>
            <person name="Tritt A."/>
            <person name="Yoshinaga Y."/>
            <person name="Zwiers L.-H."/>
            <person name="Turgeon B."/>
            <person name="Goodwin S."/>
            <person name="Spatafora J."/>
            <person name="Crous P."/>
            <person name="Grigoriev I."/>
        </authorList>
    </citation>
    <scope>NUCLEOTIDE SEQUENCE</scope>
    <source>
        <strain evidence="1 3">CBS 304.34</strain>
    </source>
</reference>
<dbReference type="Proteomes" id="UP000504636">
    <property type="component" value="Unplaced"/>
</dbReference>
<reference evidence="3" key="3">
    <citation type="submission" date="2025-04" db="UniProtKB">
        <authorList>
            <consortium name="RefSeq"/>
        </authorList>
    </citation>
    <scope>IDENTIFICATION</scope>
    <source>
        <strain evidence="3">CBS 304.34</strain>
    </source>
</reference>
<evidence type="ECO:0000313" key="2">
    <source>
        <dbReference type="Proteomes" id="UP000504636"/>
    </source>
</evidence>
<keyword evidence="2" id="KW-1185">Reference proteome</keyword>
<reference evidence="3" key="2">
    <citation type="submission" date="2020-04" db="EMBL/GenBank/DDBJ databases">
        <authorList>
            <consortium name="NCBI Genome Project"/>
        </authorList>
    </citation>
    <scope>NUCLEOTIDE SEQUENCE</scope>
    <source>
        <strain evidence="3">CBS 304.34</strain>
    </source>
</reference>
<accession>A0A6A6Z4J5</accession>
<evidence type="ECO:0000313" key="1">
    <source>
        <dbReference type="EMBL" id="KAF2815748.1"/>
    </source>
</evidence>
<evidence type="ECO:0000313" key="3">
    <source>
        <dbReference type="RefSeq" id="XP_033582712.1"/>
    </source>
</evidence>
<dbReference type="EMBL" id="MU003693">
    <property type="protein sequence ID" value="KAF2815748.1"/>
    <property type="molecule type" value="Genomic_DNA"/>
</dbReference>
<dbReference type="RefSeq" id="XP_033582712.1">
    <property type="nucleotide sequence ID" value="XM_033718747.1"/>
</dbReference>
<gene>
    <name evidence="1 3" type="ORF">BDZ99DRAFT_457713</name>
</gene>
<dbReference type="AlphaFoldDB" id="A0A6A6Z4J5"/>
<name>A0A6A6Z4J5_9PEZI</name>
<dbReference type="OrthoDB" id="5119986at2759"/>
<sequence length="268" mass="29753">MEQSSNNHLPFVSSKLALLKEPLTIPLYTIHRGRHAEIPNATSILNQQVINDITAIAKAIDTLSKTNSTYRDIKDHTLFRRMYGLRSKTMEVAVNTWTEERTVDALPCHFCGTIFALEHISVDHTRPQQGLKMQGNCEAIAKVLRVFEMTEGYGKGQKSSMLTAAIKTAKEHKDGLQAGMFRFLVDNEGAALPISTVPIKHPATIPSVFTDATLDDRYTLNQDGQIFYSLVVAAGMEKALKERCMNSLVNLRPLCFKCNSGRGAPALF</sequence>
<dbReference type="GeneID" id="54459640"/>
<proteinExistence type="predicted"/>